<accession>A0A0J7KG93</accession>
<keyword evidence="4" id="KW-0378">Hydrolase</keyword>
<dbReference type="SUPFAM" id="SSF56672">
    <property type="entry name" value="DNA/RNA polymerases"/>
    <property type="match status" value="1"/>
</dbReference>
<evidence type="ECO:0000259" key="8">
    <source>
        <dbReference type="Pfam" id="PF23309"/>
    </source>
</evidence>
<evidence type="ECO:0000256" key="3">
    <source>
        <dbReference type="ARBA" id="ARBA00022722"/>
    </source>
</evidence>
<dbReference type="InterPro" id="IPR000477">
    <property type="entry name" value="RT_dom"/>
</dbReference>
<dbReference type="GO" id="GO:0071897">
    <property type="term" value="P:DNA biosynthetic process"/>
    <property type="evidence" value="ECO:0007669"/>
    <property type="project" value="UniProtKB-ARBA"/>
</dbReference>
<dbReference type="PaxDb" id="67767-A0A0J7KG93"/>
<gene>
    <name evidence="9" type="ORF">RF55_11168</name>
</gene>
<dbReference type="Gene3D" id="3.30.70.270">
    <property type="match status" value="1"/>
</dbReference>
<dbReference type="InterPro" id="IPR043128">
    <property type="entry name" value="Rev_trsase/Diguanyl_cyclase"/>
</dbReference>
<dbReference type="InterPro" id="IPR043502">
    <property type="entry name" value="DNA/RNA_pol_sf"/>
</dbReference>
<dbReference type="Pfam" id="PF12353">
    <property type="entry name" value="eIF3g"/>
    <property type="match status" value="1"/>
</dbReference>
<organism evidence="9 10">
    <name type="scientific">Lasius niger</name>
    <name type="common">Black garden ant</name>
    <dbReference type="NCBI Taxonomy" id="67767"/>
    <lineage>
        <taxon>Eukaryota</taxon>
        <taxon>Metazoa</taxon>
        <taxon>Ecdysozoa</taxon>
        <taxon>Arthropoda</taxon>
        <taxon>Hexapoda</taxon>
        <taxon>Insecta</taxon>
        <taxon>Pterygota</taxon>
        <taxon>Neoptera</taxon>
        <taxon>Endopterygota</taxon>
        <taxon>Hymenoptera</taxon>
        <taxon>Apocrita</taxon>
        <taxon>Aculeata</taxon>
        <taxon>Formicoidea</taxon>
        <taxon>Formicidae</taxon>
        <taxon>Formicinae</taxon>
        <taxon>Lasius</taxon>
        <taxon>Lasius</taxon>
    </lineage>
</organism>
<keyword evidence="2" id="KW-0548">Nucleotidyltransferase</keyword>
<dbReference type="InterPro" id="IPR021109">
    <property type="entry name" value="Peptidase_aspartic_dom_sf"/>
</dbReference>
<dbReference type="Gene3D" id="3.10.10.10">
    <property type="entry name" value="HIV Type 1 Reverse Transcriptase, subunit A, domain 1"/>
    <property type="match status" value="1"/>
</dbReference>
<dbReference type="InterPro" id="IPR024675">
    <property type="entry name" value="eIF3g_N"/>
</dbReference>
<keyword evidence="1" id="KW-0808">Transferase</keyword>
<dbReference type="EMBL" id="LBMM01008012">
    <property type="protein sequence ID" value="KMQ89221.1"/>
    <property type="molecule type" value="Genomic_DNA"/>
</dbReference>
<evidence type="ECO:0000259" key="6">
    <source>
        <dbReference type="Pfam" id="PF00078"/>
    </source>
</evidence>
<dbReference type="PANTHER" id="PTHR37984">
    <property type="entry name" value="PROTEIN CBG26694"/>
    <property type="match status" value="1"/>
</dbReference>
<proteinExistence type="predicted"/>
<reference evidence="9 10" key="1">
    <citation type="submission" date="2015-04" db="EMBL/GenBank/DDBJ databases">
        <title>Lasius niger genome sequencing.</title>
        <authorList>
            <person name="Konorov E.A."/>
            <person name="Nikitin M.A."/>
            <person name="Kirill M.V."/>
            <person name="Chang P."/>
        </authorList>
    </citation>
    <scope>NUCLEOTIDE SEQUENCE [LARGE SCALE GENOMIC DNA]</scope>
    <source>
        <tissue evidence="9">Whole</tissue>
    </source>
</reference>
<dbReference type="PANTHER" id="PTHR37984:SF5">
    <property type="entry name" value="PROTEIN NYNRIN-LIKE"/>
    <property type="match status" value="1"/>
</dbReference>
<feature type="domain" description="DUF7083" evidence="8">
    <location>
        <begin position="62"/>
        <end position="144"/>
    </location>
</feature>
<dbReference type="InterPro" id="IPR050951">
    <property type="entry name" value="Retrovirus_Pol_polyprotein"/>
</dbReference>
<dbReference type="Pfam" id="PF23309">
    <property type="entry name" value="DUF7083"/>
    <property type="match status" value="1"/>
</dbReference>
<protein>
    <submittedName>
        <fullName evidence="9">Gag-pol polyprotein</fullName>
    </submittedName>
</protein>
<dbReference type="SUPFAM" id="SSF50630">
    <property type="entry name" value="Acid proteases"/>
    <property type="match status" value="1"/>
</dbReference>
<dbReference type="Gene3D" id="2.40.70.10">
    <property type="entry name" value="Acid Proteases"/>
    <property type="match status" value="1"/>
</dbReference>
<feature type="domain" description="Reverse transcriptase" evidence="6">
    <location>
        <begin position="555"/>
        <end position="675"/>
    </location>
</feature>
<dbReference type="Pfam" id="PF00078">
    <property type="entry name" value="RVT_1"/>
    <property type="match status" value="1"/>
</dbReference>
<evidence type="ECO:0000256" key="4">
    <source>
        <dbReference type="ARBA" id="ARBA00022759"/>
    </source>
</evidence>
<evidence type="ECO:0000313" key="9">
    <source>
        <dbReference type="EMBL" id="KMQ89221.1"/>
    </source>
</evidence>
<comment type="caution">
    <text evidence="9">The sequence shown here is derived from an EMBL/GenBank/DDBJ whole genome shotgun (WGS) entry which is preliminary data.</text>
</comment>
<evidence type="ECO:0000259" key="7">
    <source>
        <dbReference type="Pfam" id="PF12353"/>
    </source>
</evidence>
<keyword evidence="4" id="KW-0255">Endonuclease</keyword>
<keyword evidence="3" id="KW-0540">Nuclease</keyword>
<evidence type="ECO:0000256" key="1">
    <source>
        <dbReference type="ARBA" id="ARBA00022679"/>
    </source>
</evidence>
<evidence type="ECO:0000313" key="10">
    <source>
        <dbReference type="Proteomes" id="UP000036403"/>
    </source>
</evidence>
<dbReference type="GO" id="GO:0016779">
    <property type="term" value="F:nucleotidyltransferase activity"/>
    <property type="evidence" value="ECO:0007669"/>
    <property type="project" value="UniProtKB-KW"/>
</dbReference>
<keyword evidence="10" id="KW-1185">Reference proteome</keyword>
<feature type="region of interest" description="Disordered" evidence="5">
    <location>
        <begin position="268"/>
        <end position="294"/>
    </location>
</feature>
<dbReference type="CDD" id="cd01647">
    <property type="entry name" value="RT_LTR"/>
    <property type="match status" value="1"/>
</dbReference>
<dbReference type="InterPro" id="IPR055510">
    <property type="entry name" value="DUF7083"/>
</dbReference>
<dbReference type="OrthoDB" id="427924at2759"/>
<evidence type="ECO:0000256" key="5">
    <source>
        <dbReference type="SAM" id="MobiDB-lite"/>
    </source>
</evidence>
<evidence type="ECO:0000256" key="2">
    <source>
        <dbReference type="ARBA" id="ARBA00022695"/>
    </source>
</evidence>
<dbReference type="GO" id="GO:0004519">
    <property type="term" value="F:endonuclease activity"/>
    <property type="evidence" value="ECO:0007669"/>
    <property type="project" value="UniProtKB-KW"/>
</dbReference>
<dbReference type="Proteomes" id="UP000036403">
    <property type="component" value="Unassembled WGS sequence"/>
</dbReference>
<name>A0A0J7KG93_LASNI</name>
<feature type="domain" description="Eukaryotic translation initiation factor 3 subunit G N-terminal" evidence="7">
    <location>
        <begin position="255"/>
        <end position="314"/>
    </location>
</feature>
<sequence length="683" mass="76361">MSDLKDILAEMKAQREAFEEARREDQLLIKQLVEQLKTAGASGQVQNAAQGQVIQAYSAEDVLARSINEFVYNSEENETFEHWFARHEATFAKSNIDDKAKVIVLMQKLSQSDYKKLADRILPDKPTDLNFNDILKRLTEIFGQRESTFMLRYKVFQVKKKEGEDYDSYAARVNVKCEKFEVKKCSADDLKMLVFVKGLNKAQDAAALKKLLEKLDTYYTQLAAAEDPETVPRVNLDSLVNIAKRLRYSEVEKQTVIHPEVIKQEVLAVNQKPQSKNKQRSVKPPHNVQNSDKPPAPCRFCGGDHWHKDCPFSDKECATCKTTSHKEGFCELVKYFRANKGFRRNSSHRKSLAITAKEAASSKFVTANVNGRKLELQHDSGSCWTIISKTNWRLLGSPPLLRNNKKAVSASGDPVETLGFFTATIKLFNREADGPIYVSPASLNVLGNTWMTLLNLWDISISAVCNNIQPKDGIKLEEDVKANFPSLFSSALGTCTKAKMSLTLKPGAGSIFRRARQVPFAAAKAVEEELFRLQQLGVISPVSYSDYAAPVVTVKKRDGRIRVTADYSTGLNDALEPNQYPLPTPDSIFAKLGGNKIFTVIDLSDAFLQVEADDQAKELMTINTHCGLFRVNRAQPGIKTAPGMFQRLMDIMLTKIDGAAAYLDDIIVAAETRNSIAGDFFRS</sequence>
<dbReference type="AlphaFoldDB" id="A0A0J7KG93"/>